<gene>
    <name evidence="1" type="ORF">RchiOBHm_Chr2g0114601</name>
</gene>
<protein>
    <submittedName>
        <fullName evidence="1">Uncharacterized protein</fullName>
    </submittedName>
</protein>
<reference evidence="1 2" key="1">
    <citation type="journal article" date="2018" name="Nat. Genet.">
        <title>The Rosa genome provides new insights in the design of modern roses.</title>
        <authorList>
            <person name="Bendahmane M."/>
        </authorList>
    </citation>
    <scope>NUCLEOTIDE SEQUENCE [LARGE SCALE GENOMIC DNA]</scope>
    <source>
        <strain evidence="2">cv. Old Blush</strain>
    </source>
</reference>
<evidence type="ECO:0000313" key="2">
    <source>
        <dbReference type="Proteomes" id="UP000238479"/>
    </source>
</evidence>
<organism evidence="1 2">
    <name type="scientific">Rosa chinensis</name>
    <name type="common">China rose</name>
    <dbReference type="NCBI Taxonomy" id="74649"/>
    <lineage>
        <taxon>Eukaryota</taxon>
        <taxon>Viridiplantae</taxon>
        <taxon>Streptophyta</taxon>
        <taxon>Embryophyta</taxon>
        <taxon>Tracheophyta</taxon>
        <taxon>Spermatophyta</taxon>
        <taxon>Magnoliopsida</taxon>
        <taxon>eudicotyledons</taxon>
        <taxon>Gunneridae</taxon>
        <taxon>Pentapetalae</taxon>
        <taxon>rosids</taxon>
        <taxon>fabids</taxon>
        <taxon>Rosales</taxon>
        <taxon>Rosaceae</taxon>
        <taxon>Rosoideae</taxon>
        <taxon>Rosoideae incertae sedis</taxon>
        <taxon>Rosa</taxon>
    </lineage>
</organism>
<keyword evidence="2" id="KW-1185">Reference proteome</keyword>
<comment type="caution">
    <text evidence="1">The sequence shown here is derived from an EMBL/GenBank/DDBJ whole genome shotgun (WGS) entry which is preliminary data.</text>
</comment>
<evidence type="ECO:0000313" key="1">
    <source>
        <dbReference type="EMBL" id="PRQ48781.1"/>
    </source>
</evidence>
<proteinExistence type="predicted"/>
<dbReference type="EMBL" id="PDCK01000040">
    <property type="protein sequence ID" value="PRQ48781.1"/>
    <property type="molecule type" value="Genomic_DNA"/>
</dbReference>
<dbReference type="Proteomes" id="UP000238479">
    <property type="component" value="Chromosome 2"/>
</dbReference>
<name>A0A2P6RQW5_ROSCH</name>
<dbReference type="Gramene" id="PRQ48781">
    <property type="protein sequence ID" value="PRQ48781"/>
    <property type="gene ID" value="RchiOBHm_Chr2g0114601"/>
</dbReference>
<sequence>MVRSERHLWVRFVLCKDGGLRRVLCRSGRRQGSSGERQRGFEELCGGEDPEVPGRLPTLERCAAMWAKCGGAASAGSCL</sequence>
<dbReference type="AlphaFoldDB" id="A0A2P6RQW5"/>
<accession>A0A2P6RQW5</accession>